<sequence>MAGTSRSLSSFVSPVVLDDLQQRLAAEALLKQLKSGKSVRESMEVANLQQSALNALGSIEITDKEYLLFNEATRELLAINGDNYSQVMGAFLLGVRRWRRGRRRVWGSR</sequence>
<reference evidence="1 2" key="1">
    <citation type="submission" date="2019-02" db="EMBL/GenBank/DDBJ databases">
        <title>Genomic Encyclopedia of Type Strains, Phase IV (KMG-IV): sequencing the most valuable type-strain genomes for metagenomic binning, comparative biology and taxonomic classification.</title>
        <authorList>
            <person name="Goeker M."/>
        </authorList>
    </citation>
    <scope>NUCLEOTIDE SEQUENCE [LARGE SCALE GENOMIC DNA]</scope>
    <source>
        <strain evidence="1 2">DSM 105135</strain>
    </source>
</reference>
<protein>
    <submittedName>
        <fullName evidence="1">Uncharacterized protein</fullName>
    </submittedName>
</protein>
<organism evidence="1 2">
    <name type="scientific">Fluviicoccus keumensis</name>
    <dbReference type="NCBI Taxonomy" id="1435465"/>
    <lineage>
        <taxon>Bacteria</taxon>
        <taxon>Pseudomonadati</taxon>
        <taxon>Pseudomonadota</taxon>
        <taxon>Gammaproteobacteria</taxon>
        <taxon>Moraxellales</taxon>
        <taxon>Moraxellaceae</taxon>
        <taxon>Fluviicoccus</taxon>
    </lineage>
</organism>
<gene>
    <name evidence="1" type="ORF">EV700_0931</name>
</gene>
<comment type="caution">
    <text evidence="1">The sequence shown here is derived from an EMBL/GenBank/DDBJ whole genome shotgun (WGS) entry which is preliminary data.</text>
</comment>
<evidence type="ECO:0000313" key="2">
    <source>
        <dbReference type="Proteomes" id="UP000292423"/>
    </source>
</evidence>
<dbReference type="RefSeq" id="WP_130411168.1">
    <property type="nucleotide sequence ID" value="NZ_SHKX01000010.1"/>
</dbReference>
<name>A0A4Q7ZBG8_9GAMM</name>
<proteinExistence type="predicted"/>
<dbReference type="AlphaFoldDB" id="A0A4Q7ZBG8"/>
<dbReference type="EMBL" id="SHKX01000010">
    <property type="protein sequence ID" value="RZU47962.1"/>
    <property type="molecule type" value="Genomic_DNA"/>
</dbReference>
<accession>A0A4Q7ZBG8</accession>
<evidence type="ECO:0000313" key="1">
    <source>
        <dbReference type="EMBL" id="RZU47962.1"/>
    </source>
</evidence>
<dbReference type="Proteomes" id="UP000292423">
    <property type="component" value="Unassembled WGS sequence"/>
</dbReference>
<keyword evidence="2" id="KW-1185">Reference proteome</keyword>